<name>A0A164RIL0_9AGAM</name>
<feature type="compositionally biased region" description="Pro residues" evidence="1">
    <location>
        <begin position="22"/>
        <end position="33"/>
    </location>
</feature>
<sequence length="265" mass="29478">MSNPPPCYSPIDPVTRRRPRPLPKPLFIRPPTPWDAGTSVSSTPSSPLSGTLPELVPTPFPMPDVVPLTSSTSFSVGLADVPQPDRGYLEALEDARSALMRLNDDVAGYEISSRRIQESIRDVISCMHELQPQVAEYLSSDSSGFPVSSPRPSPPSGLHRDSRRGIIIRASLRDDGTKAQLPDCMIKNEETIQGPSMIHSDGCHIARSTQQENLSSSLNLTYRGVKTPWNQKEYFLYMTTLLNLHIRRLDYITVFLIAFRMKNSS</sequence>
<feature type="region of interest" description="Disordered" evidence="1">
    <location>
        <begin position="139"/>
        <end position="161"/>
    </location>
</feature>
<keyword evidence="3" id="KW-1185">Reference proteome</keyword>
<accession>A0A164RIL0</accession>
<feature type="compositionally biased region" description="Low complexity" evidence="1">
    <location>
        <begin position="38"/>
        <end position="50"/>
    </location>
</feature>
<proteinExistence type="predicted"/>
<feature type="compositionally biased region" description="Low complexity" evidence="1">
    <location>
        <begin position="139"/>
        <end position="148"/>
    </location>
</feature>
<evidence type="ECO:0000313" key="3">
    <source>
        <dbReference type="Proteomes" id="UP000076722"/>
    </source>
</evidence>
<feature type="region of interest" description="Disordered" evidence="1">
    <location>
        <begin position="1"/>
        <end position="50"/>
    </location>
</feature>
<gene>
    <name evidence="2" type="ORF">SISNIDRAFT_468369</name>
</gene>
<dbReference type="AlphaFoldDB" id="A0A164RIL0"/>
<protein>
    <submittedName>
        <fullName evidence="2">Uncharacterized protein</fullName>
    </submittedName>
</protein>
<dbReference type="Proteomes" id="UP000076722">
    <property type="component" value="Unassembled WGS sequence"/>
</dbReference>
<organism evidence="2 3">
    <name type="scientific">Sistotremastrum niveocremeum HHB9708</name>
    <dbReference type="NCBI Taxonomy" id="1314777"/>
    <lineage>
        <taxon>Eukaryota</taxon>
        <taxon>Fungi</taxon>
        <taxon>Dikarya</taxon>
        <taxon>Basidiomycota</taxon>
        <taxon>Agaricomycotina</taxon>
        <taxon>Agaricomycetes</taxon>
        <taxon>Sistotremastrales</taxon>
        <taxon>Sistotremastraceae</taxon>
        <taxon>Sertulicium</taxon>
        <taxon>Sertulicium niveocremeum</taxon>
    </lineage>
</organism>
<dbReference type="EMBL" id="KV419420">
    <property type="protein sequence ID" value="KZS90590.1"/>
    <property type="molecule type" value="Genomic_DNA"/>
</dbReference>
<reference evidence="2 3" key="1">
    <citation type="journal article" date="2016" name="Mol. Biol. Evol.">
        <title>Comparative Genomics of Early-Diverging Mushroom-Forming Fungi Provides Insights into the Origins of Lignocellulose Decay Capabilities.</title>
        <authorList>
            <person name="Nagy L.G."/>
            <person name="Riley R."/>
            <person name="Tritt A."/>
            <person name="Adam C."/>
            <person name="Daum C."/>
            <person name="Floudas D."/>
            <person name="Sun H."/>
            <person name="Yadav J.S."/>
            <person name="Pangilinan J."/>
            <person name="Larsson K.H."/>
            <person name="Matsuura K."/>
            <person name="Barry K."/>
            <person name="Labutti K."/>
            <person name="Kuo R."/>
            <person name="Ohm R.A."/>
            <person name="Bhattacharya S.S."/>
            <person name="Shirouzu T."/>
            <person name="Yoshinaga Y."/>
            <person name="Martin F.M."/>
            <person name="Grigoriev I.V."/>
            <person name="Hibbett D.S."/>
        </authorList>
    </citation>
    <scope>NUCLEOTIDE SEQUENCE [LARGE SCALE GENOMIC DNA]</scope>
    <source>
        <strain evidence="2 3">HHB9708</strain>
    </source>
</reference>
<evidence type="ECO:0000256" key="1">
    <source>
        <dbReference type="SAM" id="MobiDB-lite"/>
    </source>
</evidence>
<evidence type="ECO:0000313" key="2">
    <source>
        <dbReference type="EMBL" id="KZS90590.1"/>
    </source>
</evidence>